<keyword evidence="3" id="KW-0407">Ion channel</keyword>
<dbReference type="RefSeq" id="WP_034586938.1">
    <property type="nucleotide sequence ID" value="NZ_JRPE02000009.1"/>
</dbReference>
<dbReference type="SUPFAM" id="SSF81324">
    <property type="entry name" value="Voltage-gated potassium channels"/>
    <property type="match status" value="1"/>
</dbReference>
<keyword evidence="1" id="KW-0812">Transmembrane</keyword>
<protein>
    <submittedName>
        <fullName evidence="3">Potassium channel protein</fullName>
    </submittedName>
</protein>
<feature type="transmembrane region" description="Helical" evidence="1">
    <location>
        <begin position="85"/>
        <end position="112"/>
    </location>
</feature>
<dbReference type="Gene3D" id="3.30.70.1450">
    <property type="entry name" value="Regulator of K+ conductance, C-terminal domain"/>
    <property type="match status" value="1"/>
</dbReference>
<dbReference type="PANTHER" id="PTHR43833:SF9">
    <property type="entry name" value="POTASSIUM CHANNEL PROTEIN YUGO-RELATED"/>
    <property type="match status" value="1"/>
</dbReference>
<keyword evidence="3" id="KW-0406">Ion transport</keyword>
<accession>A0A4U8SY40</accession>
<keyword evidence="1" id="KW-1133">Transmembrane helix</keyword>
<dbReference type="InterPro" id="IPR006037">
    <property type="entry name" value="RCK_C"/>
</dbReference>
<comment type="caution">
    <text evidence="3">The sequence shown here is derived from an EMBL/GenBank/DDBJ whole genome shotgun (WGS) entry which is preliminary data.</text>
</comment>
<reference evidence="3 4" key="1">
    <citation type="journal article" date="2014" name="Genome Announc.">
        <title>Draft genome sequences of eight enterohepatic helicobacter species isolated from both laboratory and wild rodents.</title>
        <authorList>
            <person name="Sheh A."/>
            <person name="Shen Z."/>
            <person name="Fox J.G."/>
        </authorList>
    </citation>
    <scope>NUCLEOTIDE SEQUENCE [LARGE SCALE GENOMIC DNA]</scope>
    <source>
        <strain evidence="3 4">MIT 96-1001</strain>
    </source>
</reference>
<sequence length="375" mass="42770">MFAKLKKFLHWGNNPKPDISLAGELYEQLKPFRLPLILVQFFLLFGTLGYLILEDYDLMQAFFQTSYTFTNTGFGSLGEREFGTITILFTAILMVCGAGVVTFSVAFIMSVVNNGTLIRLIKEQKMVYKIARLQNHYVICYHNEFTIELAQQFLEAHIPFVVVDNSKDFEAQAQKHKYPYYIIDDPHTHIAMLKSHLSSAKGIVSFSKNAADNITMVVSARLFEEELGRKPYYIIASANSQEESKKLKKLGCDSVISASKLMAQRISAMAVRPDMENLLEQFLYRRDTPLDLEEIIVPRYSWLVLKKLKEAHFRDVTNVSVVGLTQKDGTYISMPNGNTIVSSECKLLVIGSSENIRATKRLIMRKQKPREVDYV</sequence>
<dbReference type="InterPro" id="IPR036721">
    <property type="entry name" value="RCK_C_sf"/>
</dbReference>
<keyword evidence="3" id="KW-0813">Transport</keyword>
<dbReference type="GO" id="GO:0008324">
    <property type="term" value="F:monoatomic cation transmembrane transporter activity"/>
    <property type="evidence" value="ECO:0007669"/>
    <property type="project" value="InterPro"/>
</dbReference>
<keyword evidence="1" id="KW-0472">Membrane</keyword>
<feature type="domain" description="RCK C-terminal" evidence="2">
    <location>
        <begin position="280"/>
        <end position="365"/>
    </location>
</feature>
<feature type="transmembrane region" description="Helical" evidence="1">
    <location>
        <begin position="34"/>
        <end position="53"/>
    </location>
</feature>
<dbReference type="Pfam" id="PF02254">
    <property type="entry name" value="TrkA_N"/>
    <property type="match status" value="1"/>
</dbReference>
<organism evidence="3 4">
    <name type="scientific">Helicobacter magdeburgensis</name>
    <dbReference type="NCBI Taxonomy" id="471858"/>
    <lineage>
        <taxon>Bacteria</taxon>
        <taxon>Pseudomonadati</taxon>
        <taxon>Campylobacterota</taxon>
        <taxon>Epsilonproteobacteria</taxon>
        <taxon>Campylobacterales</taxon>
        <taxon>Helicobacteraceae</taxon>
        <taxon>Helicobacter</taxon>
    </lineage>
</organism>
<evidence type="ECO:0000313" key="3">
    <source>
        <dbReference type="EMBL" id="TLD91924.1"/>
    </source>
</evidence>
<dbReference type="Pfam" id="PF02080">
    <property type="entry name" value="TrkA_C"/>
    <property type="match status" value="1"/>
</dbReference>
<dbReference type="GO" id="GO:0006813">
    <property type="term" value="P:potassium ion transport"/>
    <property type="evidence" value="ECO:0007669"/>
    <property type="project" value="InterPro"/>
</dbReference>
<dbReference type="PANTHER" id="PTHR43833">
    <property type="entry name" value="POTASSIUM CHANNEL PROTEIN 2-RELATED-RELATED"/>
    <property type="match status" value="1"/>
</dbReference>
<keyword evidence="4" id="KW-1185">Reference proteome</keyword>
<dbReference type="SUPFAM" id="SSF51735">
    <property type="entry name" value="NAD(P)-binding Rossmann-fold domains"/>
    <property type="match status" value="1"/>
</dbReference>
<proteinExistence type="predicted"/>
<dbReference type="AlphaFoldDB" id="A0A4U8SY40"/>
<dbReference type="InterPro" id="IPR050721">
    <property type="entry name" value="Trk_Ktr_HKT_K-transport"/>
</dbReference>
<evidence type="ECO:0000259" key="2">
    <source>
        <dbReference type="PROSITE" id="PS51202"/>
    </source>
</evidence>
<name>A0A4U8SY40_9HELI</name>
<dbReference type="Gene3D" id="1.10.287.70">
    <property type="match status" value="1"/>
</dbReference>
<dbReference type="InterPro" id="IPR003148">
    <property type="entry name" value="RCK_N"/>
</dbReference>
<gene>
    <name evidence="3" type="ORF">LS74_006975</name>
</gene>
<dbReference type="Gene3D" id="3.40.50.720">
    <property type="entry name" value="NAD(P)-binding Rossmann-like Domain"/>
    <property type="match status" value="1"/>
</dbReference>
<dbReference type="EMBL" id="JRPE02000009">
    <property type="protein sequence ID" value="TLD91924.1"/>
    <property type="molecule type" value="Genomic_DNA"/>
</dbReference>
<evidence type="ECO:0000313" key="4">
    <source>
        <dbReference type="Proteomes" id="UP000029921"/>
    </source>
</evidence>
<evidence type="ECO:0000256" key="1">
    <source>
        <dbReference type="SAM" id="Phobius"/>
    </source>
</evidence>
<dbReference type="PROSITE" id="PS51202">
    <property type="entry name" value="RCK_C"/>
    <property type="match status" value="1"/>
</dbReference>
<dbReference type="Proteomes" id="UP000029921">
    <property type="component" value="Unassembled WGS sequence"/>
</dbReference>
<dbReference type="SUPFAM" id="SSF116726">
    <property type="entry name" value="TrkA C-terminal domain-like"/>
    <property type="match status" value="1"/>
</dbReference>
<dbReference type="InterPro" id="IPR036291">
    <property type="entry name" value="NAD(P)-bd_dom_sf"/>
</dbReference>